<keyword evidence="7 10" id="KW-0472">Membrane</keyword>
<evidence type="ECO:0000256" key="1">
    <source>
        <dbReference type="ARBA" id="ARBA00022475"/>
    </source>
</evidence>
<dbReference type="PANTHER" id="PTHR30309:SF0">
    <property type="entry name" value="GLYCEROL-3-PHOSPHATE ACYLTRANSFERASE-RELATED"/>
    <property type="match status" value="1"/>
</dbReference>
<evidence type="ECO:0000256" key="2">
    <source>
        <dbReference type="ARBA" id="ARBA00022516"/>
    </source>
</evidence>
<comment type="caution">
    <text evidence="11">The sequence shown here is derived from an EMBL/GenBank/DDBJ whole genome shotgun (WGS) entry which is preliminary data.</text>
</comment>
<evidence type="ECO:0000256" key="8">
    <source>
        <dbReference type="ARBA" id="ARBA00023209"/>
    </source>
</evidence>
<dbReference type="GO" id="GO:0008654">
    <property type="term" value="P:phospholipid biosynthetic process"/>
    <property type="evidence" value="ECO:0007669"/>
    <property type="project" value="UniProtKB-UniRule"/>
</dbReference>
<evidence type="ECO:0000313" key="12">
    <source>
        <dbReference type="Proteomes" id="UP000070675"/>
    </source>
</evidence>
<comment type="pathway">
    <text evidence="10">Lipid metabolism; phospholipid metabolism.</text>
</comment>
<evidence type="ECO:0000256" key="4">
    <source>
        <dbReference type="ARBA" id="ARBA00022692"/>
    </source>
</evidence>
<gene>
    <name evidence="10" type="primary">plsY</name>
    <name evidence="11" type="ORF">HMPREF3192_01006</name>
</gene>
<evidence type="ECO:0000256" key="10">
    <source>
        <dbReference type="HAMAP-Rule" id="MF_01043"/>
    </source>
</evidence>
<dbReference type="EC" id="2.3.1.275" evidence="10"/>
<keyword evidence="6 10" id="KW-0443">Lipid metabolism</keyword>
<dbReference type="PATRIC" id="fig|1393034.3.peg.971"/>
<sequence>MDPVVLTIVLMLAAYFICGIPFGLIICSCMTHADIRSMGSGNIGSTNVGRSVGAKAAALTLAADTIKAIACSVAARVIVMFAFGLPDAAATMPSGAYGWIGAAVCVAGVCGHIFSPYLGFKGGKGIAAGFGAMIGFAPLVAVGLLAVFLAIILPTRLISAGSVAAAASLPFWTLFLYQAKPEVFGLISFVAFIVIWAHRNNLKKLLTGQEKRFSFHHEVKGE</sequence>
<comment type="function">
    <text evidence="10">Catalyzes the transfer of an acyl group from acyl-phosphate (acyl-PO(4)) to glycerol-3-phosphate (G3P) to form lysophosphatidic acid (LPA). This enzyme utilizes acyl-phosphate as fatty acyl donor, but not acyl-CoA or acyl-ACP.</text>
</comment>
<evidence type="ECO:0000256" key="9">
    <source>
        <dbReference type="ARBA" id="ARBA00023264"/>
    </source>
</evidence>
<keyword evidence="4 10" id="KW-0812">Transmembrane</keyword>
<keyword evidence="11" id="KW-0012">Acyltransferase</keyword>
<evidence type="ECO:0000256" key="7">
    <source>
        <dbReference type="ARBA" id="ARBA00023136"/>
    </source>
</evidence>
<name>A0A133XS74_9ACTN</name>
<keyword evidence="8 10" id="KW-0594">Phospholipid biosynthesis</keyword>
<feature type="transmembrane region" description="Helical" evidence="10">
    <location>
        <begin position="126"/>
        <end position="151"/>
    </location>
</feature>
<comment type="subcellular location">
    <subcellularLocation>
        <location evidence="10">Cell membrane</location>
        <topology evidence="10">Multi-pass membrane protein</topology>
    </subcellularLocation>
</comment>
<dbReference type="PANTHER" id="PTHR30309">
    <property type="entry name" value="INNER MEMBRANE PROTEIN YGIH"/>
    <property type="match status" value="1"/>
</dbReference>
<protein>
    <recommendedName>
        <fullName evidence="10">Glycerol-3-phosphate acyltransferase</fullName>
    </recommendedName>
    <alternativeName>
        <fullName evidence="10">Acyl-PO4 G3P acyltransferase</fullName>
    </alternativeName>
    <alternativeName>
        <fullName evidence="10">Acyl-phosphate--glycerol-3-phosphate acyltransferase</fullName>
    </alternativeName>
    <alternativeName>
        <fullName evidence="10">G3P acyltransferase</fullName>
        <shortName evidence="10">GPAT</shortName>
        <ecNumber evidence="10">2.3.1.275</ecNumber>
    </alternativeName>
    <alternativeName>
        <fullName evidence="10">Lysophosphatidic acid synthase</fullName>
        <shortName evidence="10">LPA synthase</shortName>
    </alternativeName>
</protein>
<comment type="subunit">
    <text evidence="10">Probably interacts with PlsX.</text>
</comment>
<dbReference type="STRING" id="1393034.HMPREF3192_01006"/>
<keyword evidence="1 10" id="KW-1003">Cell membrane</keyword>
<keyword evidence="3 10" id="KW-0808">Transferase</keyword>
<dbReference type="UniPathway" id="UPA00085"/>
<evidence type="ECO:0000256" key="5">
    <source>
        <dbReference type="ARBA" id="ARBA00022989"/>
    </source>
</evidence>
<organism evidence="11 12">
    <name type="scientific">Atopobium deltae</name>
    <dbReference type="NCBI Taxonomy" id="1393034"/>
    <lineage>
        <taxon>Bacteria</taxon>
        <taxon>Bacillati</taxon>
        <taxon>Actinomycetota</taxon>
        <taxon>Coriobacteriia</taxon>
        <taxon>Coriobacteriales</taxon>
        <taxon>Atopobiaceae</taxon>
        <taxon>Atopobium</taxon>
    </lineage>
</organism>
<keyword evidence="12" id="KW-1185">Reference proteome</keyword>
<dbReference type="RefSeq" id="WP_066305761.1">
    <property type="nucleotide sequence ID" value="NZ_KQ959507.1"/>
</dbReference>
<dbReference type="GO" id="GO:0043772">
    <property type="term" value="F:acyl-phosphate glycerol-3-phosphate acyltransferase activity"/>
    <property type="evidence" value="ECO:0007669"/>
    <property type="project" value="UniProtKB-UniRule"/>
</dbReference>
<keyword evidence="9 10" id="KW-1208">Phospholipid metabolism</keyword>
<evidence type="ECO:0000313" key="11">
    <source>
        <dbReference type="EMBL" id="KXB33778.1"/>
    </source>
</evidence>
<keyword evidence="5 10" id="KW-1133">Transmembrane helix</keyword>
<feature type="transmembrane region" description="Helical" evidence="10">
    <location>
        <begin position="183"/>
        <end position="199"/>
    </location>
</feature>
<comment type="catalytic activity">
    <reaction evidence="10">
        <text>an acyl phosphate + sn-glycerol 3-phosphate = a 1-acyl-sn-glycero-3-phosphate + phosphate</text>
        <dbReference type="Rhea" id="RHEA:34075"/>
        <dbReference type="ChEBI" id="CHEBI:43474"/>
        <dbReference type="ChEBI" id="CHEBI:57597"/>
        <dbReference type="ChEBI" id="CHEBI:57970"/>
        <dbReference type="ChEBI" id="CHEBI:59918"/>
        <dbReference type="EC" id="2.3.1.275"/>
    </reaction>
</comment>
<reference evidence="12" key="1">
    <citation type="submission" date="2016-01" db="EMBL/GenBank/DDBJ databases">
        <authorList>
            <person name="Mitreva M."/>
            <person name="Pepin K.H."/>
            <person name="Mihindukulasuriya K.A."/>
            <person name="Fulton R."/>
            <person name="Fronick C."/>
            <person name="O'Laughlin M."/>
            <person name="Miner T."/>
            <person name="Herter B."/>
            <person name="Rosa B.A."/>
            <person name="Cordes M."/>
            <person name="Tomlinson C."/>
            <person name="Wollam A."/>
            <person name="Palsikar V.B."/>
            <person name="Mardis E.R."/>
            <person name="Wilson R.K."/>
        </authorList>
    </citation>
    <scope>NUCLEOTIDE SEQUENCE [LARGE SCALE GENOMIC DNA]</scope>
    <source>
        <strain evidence="12">DNF00019</strain>
    </source>
</reference>
<accession>A0A133XS74</accession>
<evidence type="ECO:0000256" key="6">
    <source>
        <dbReference type="ARBA" id="ARBA00023098"/>
    </source>
</evidence>
<feature type="transmembrane region" description="Helical" evidence="10">
    <location>
        <begin position="96"/>
        <end position="114"/>
    </location>
</feature>
<dbReference type="AlphaFoldDB" id="A0A133XS74"/>
<dbReference type="Pfam" id="PF02660">
    <property type="entry name" value="G3P_acyltransf"/>
    <property type="match status" value="1"/>
</dbReference>
<proteinExistence type="inferred from homology"/>
<dbReference type="SMART" id="SM01207">
    <property type="entry name" value="G3P_acyltransf"/>
    <property type="match status" value="1"/>
</dbReference>
<comment type="similarity">
    <text evidence="10">Belongs to the PlsY family.</text>
</comment>
<dbReference type="InterPro" id="IPR003811">
    <property type="entry name" value="G3P_acylTferase_PlsY"/>
</dbReference>
<feature type="transmembrane region" description="Helical" evidence="10">
    <location>
        <begin position="157"/>
        <end position="176"/>
    </location>
</feature>
<evidence type="ECO:0000256" key="3">
    <source>
        <dbReference type="ARBA" id="ARBA00022679"/>
    </source>
</evidence>
<dbReference type="Proteomes" id="UP000070675">
    <property type="component" value="Unassembled WGS sequence"/>
</dbReference>
<feature type="transmembrane region" description="Helical" evidence="10">
    <location>
        <begin position="6"/>
        <end position="30"/>
    </location>
</feature>
<keyword evidence="2 10" id="KW-0444">Lipid biosynthesis</keyword>
<dbReference type="HAMAP" id="MF_01043">
    <property type="entry name" value="PlsY"/>
    <property type="match status" value="1"/>
</dbReference>
<dbReference type="GO" id="GO:0005886">
    <property type="term" value="C:plasma membrane"/>
    <property type="evidence" value="ECO:0007669"/>
    <property type="project" value="UniProtKB-SubCell"/>
</dbReference>
<dbReference type="EMBL" id="LSCR01000029">
    <property type="protein sequence ID" value="KXB33778.1"/>
    <property type="molecule type" value="Genomic_DNA"/>
</dbReference>
<dbReference type="OrthoDB" id="9777124at2"/>